<dbReference type="Proteomes" id="UP000517916">
    <property type="component" value="Unassembled WGS sequence"/>
</dbReference>
<evidence type="ECO:0000256" key="2">
    <source>
        <dbReference type="ARBA" id="ARBA00022630"/>
    </source>
</evidence>
<keyword evidence="3" id="KW-0274">FAD</keyword>
<dbReference type="EC" id="1.14.13.180" evidence="5"/>
<dbReference type="PRINTS" id="PR00420">
    <property type="entry name" value="RNGMNOXGNASE"/>
</dbReference>
<gene>
    <name evidence="5" type="ORF">BC739_005152</name>
</gene>
<dbReference type="NCBIfam" id="NF046069">
    <property type="entry name" value="AkvoneHdxseRdmE"/>
    <property type="match status" value="1"/>
</dbReference>
<dbReference type="Gene3D" id="3.40.30.120">
    <property type="match status" value="1"/>
</dbReference>
<keyword evidence="2" id="KW-0285">Flavoprotein</keyword>
<evidence type="ECO:0000256" key="1">
    <source>
        <dbReference type="ARBA" id="ARBA00001974"/>
    </source>
</evidence>
<dbReference type="InterPro" id="IPR050641">
    <property type="entry name" value="RIFMO-like"/>
</dbReference>
<comment type="caution">
    <text evidence="5">The sequence shown here is derived from an EMBL/GenBank/DDBJ whole genome shotgun (WGS) entry which is preliminary data.</text>
</comment>
<evidence type="ECO:0000259" key="4">
    <source>
        <dbReference type="Pfam" id="PF01494"/>
    </source>
</evidence>
<dbReference type="InterPro" id="IPR002938">
    <property type="entry name" value="FAD-bd"/>
</dbReference>
<reference evidence="5 6" key="1">
    <citation type="submission" date="2020-08" db="EMBL/GenBank/DDBJ databases">
        <title>Genomic Encyclopedia of Archaeal and Bacterial Type Strains, Phase II (KMG-II): from individual species to whole genera.</title>
        <authorList>
            <person name="Goeker M."/>
        </authorList>
    </citation>
    <scope>NUCLEOTIDE SEQUENCE [LARGE SCALE GENOMIC DNA]</scope>
    <source>
        <strain evidence="5 6">DSM 43850</strain>
    </source>
</reference>
<dbReference type="RefSeq" id="WP_182838644.1">
    <property type="nucleotide sequence ID" value="NZ_BAAABQ010000023.1"/>
</dbReference>
<evidence type="ECO:0000313" key="6">
    <source>
        <dbReference type="Proteomes" id="UP000517916"/>
    </source>
</evidence>
<feature type="domain" description="FAD-binding" evidence="4">
    <location>
        <begin position="5"/>
        <end position="358"/>
    </location>
</feature>
<dbReference type="SUPFAM" id="SSF51905">
    <property type="entry name" value="FAD/NAD(P)-binding domain"/>
    <property type="match status" value="1"/>
</dbReference>
<dbReference type="Pfam" id="PF21274">
    <property type="entry name" value="Rng_hyd_C"/>
    <property type="match status" value="1"/>
</dbReference>
<dbReference type="Gene3D" id="3.30.9.10">
    <property type="entry name" value="D-Amino Acid Oxidase, subunit A, domain 2"/>
    <property type="match status" value="1"/>
</dbReference>
<keyword evidence="6" id="KW-1185">Reference proteome</keyword>
<organism evidence="5 6">
    <name type="scientific">Kutzneria viridogrisea</name>
    <dbReference type="NCBI Taxonomy" id="47990"/>
    <lineage>
        <taxon>Bacteria</taxon>
        <taxon>Bacillati</taxon>
        <taxon>Actinomycetota</taxon>
        <taxon>Actinomycetes</taxon>
        <taxon>Pseudonocardiales</taxon>
        <taxon>Pseudonocardiaceae</taxon>
        <taxon>Kutzneria</taxon>
    </lineage>
</organism>
<dbReference type="EMBL" id="JACJID010000004">
    <property type="protein sequence ID" value="MBA8927935.1"/>
    <property type="molecule type" value="Genomic_DNA"/>
</dbReference>
<evidence type="ECO:0000313" key="5">
    <source>
        <dbReference type="EMBL" id="MBA8927935.1"/>
    </source>
</evidence>
<dbReference type="PANTHER" id="PTHR43004:SF19">
    <property type="entry name" value="BINDING MONOOXYGENASE, PUTATIVE (JCVI)-RELATED"/>
    <property type="match status" value="1"/>
</dbReference>
<protein>
    <submittedName>
        <fullName evidence="5">Aklavinone 12-hydroxylase</fullName>
        <ecNumber evidence="5">1.14.13.180</ecNumber>
    </submittedName>
</protein>
<evidence type="ECO:0000256" key="3">
    <source>
        <dbReference type="ARBA" id="ARBA00022827"/>
    </source>
</evidence>
<proteinExistence type="predicted"/>
<sequence length="533" mass="56750">MGERVSVLVVGAGLAGLASAMFLAQRGVQVLLVERRSGTSLFPRAVGQNQRTMELLGFGGIAEDVPTLTPSLAKFRVRIAASLPGPTFHEEVSETDTTGISLLSPARLGTAGQDKLEPLLRQRAEELGAELRFDTELVSFSQDDDGVTAVLRGHHDGETSQVRADYLVAADGNRGGVREALGVDRHGPGSLGHNVSIIFDADLGALVDPEQATLHVLHNEQANGVFVTVDQTIDRHLYSVGYDPAVGQSPEDFTTERCTELIRLITELPDLEPEIRAVRPWEMAAAVADRFRVGRVLLAGDAAKVTPPSGGFGGNTAVGDAYDLAWKLAAVLGSTAGPELLDTYDAERRPNAERVVAEALRLVASRGPASAAEDTATEQVSEQQRAVELTLGFRYRSASVLTEDEDPADTEDPYRPTGRPGFRAPHVWLHRNGDKLSTVDLFGRGFVLLAGTEGGFWTGVADYVAARLGVTVRTHTIGDELADADGEFLARYGIGASGASLVRPDGVVAWRTADAPRDPAQVLLGVLTTALAR</sequence>
<dbReference type="Gene3D" id="3.50.50.60">
    <property type="entry name" value="FAD/NAD(P)-binding domain"/>
    <property type="match status" value="1"/>
</dbReference>
<dbReference type="Pfam" id="PF01494">
    <property type="entry name" value="FAD_binding_3"/>
    <property type="match status" value="1"/>
</dbReference>
<accession>A0ABR6BM12</accession>
<dbReference type="GO" id="GO:0016491">
    <property type="term" value="F:oxidoreductase activity"/>
    <property type="evidence" value="ECO:0007669"/>
    <property type="project" value="UniProtKB-KW"/>
</dbReference>
<name>A0ABR6BM12_9PSEU</name>
<dbReference type="PANTHER" id="PTHR43004">
    <property type="entry name" value="TRK SYSTEM POTASSIUM UPTAKE PROTEIN"/>
    <property type="match status" value="1"/>
</dbReference>
<keyword evidence="5" id="KW-0560">Oxidoreductase</keyword>
<dbReference type="InterPro" id="IPR036188">
    <property type="entry name" value="FAD/NAD-bd_sf"/>
</dbReference>
<comment type="cofactor">
    <cofactor evidence="1">
        <name>FAD</name>
        <dbReference type="ChEBI" id="CHEBI:57692"/>
    </cofactor>
</comment>